<dbReference type="AlphaFoldDB" id="A0A9D4ASU0"/>
<dbReference type="Proteomes" id="UP000827986">
    <property type="component" value="Unassembled WGS sequence"/>
</dbReference>
<reference evidence="1" key="1">
    <citation type="submission" date="2021-09" db="EMBL/GenBank/DDBJ databases">
        <title>The genome of Mauremys mutica provides insights into the evolution of semi-aquatic lifestyle.</title>
        <authorList>
            <person name="Gong S."/>
            <person name="Gao Y."/>
        </authorList>
    </citation>
    <scope>NUCLEOTIDE SEQUENCE</scope>
    <source>
        <strain evidence="1">MM-2020</strain>
        <tissue evidence="1">Muscle</tissue>
    </source>
</reference>
<accession>A0A9D4ASU0</accession>
<gene>
    <name evidence="1" type="ORF">KIL84_008888</name>
</gene>
<evidence type="ECO:0000313" key="1">
    <source>
        <dbReference type="EMBL" id="KAH1174897.1"/>
    </source>
</evidence>
<comment type="caution">
    <text evidence="1">The sequence shown here is derived from an EMBL/GenBank/DDBJ whole genome shotgun (WGS) entry which is preliminary data.</text>
</comment>
<sequence>MIDSNCKSRPRGVCVWNTSQGLTVIGITWPCHTLAALSLPPIETRDAGGRLGLCPLLGHTQTNWCLIPGGRVVAVLGARGSRAINGALPPLTQDLADENNRSVVIAWPGEAERREGAGG</sequence>
<protein>
    <submittedName>
        <fullName evidence="1">Uncharacterized protein</fullName>
    </submittedName>
</protein>
<evidence type="ECO:0000313" key="2">
    <source>
        <dbReference type="Proteomes" id="UP000827986"/>
    </source>
</evidence>
<dbReference type="EMBL" id="JAHDVG010000479">
    <property type="protein sequence ID" value="KAH1174897.1"/>
    <property type="molecule type" value="Genomic_DNA"/>
</dbReference>
<keyword evidence="2" id="KW-1185">Reference proteome</keyword>
<organism evidence="1 2">
    <name type="scientific">Mauremys mutica</name>
    <name type="common">yellowpond turtle</name>
    <dbReference type="NCBI Taxonomy" id="74926"/>
    <lineage>
        <taxon>Eukaryota</taxon>
        <taxon>Metazoa</taxon>
        <taxon>Chordata</taxon>
        <taxon>Craniata</taxon>
        <taxon>Vertebrata</taxon>
        <taxon>Euteleostomi</taxon>
        <taxon>Archelosauria</taxon>
        <taxon>Testudinata</taxon>
        <taxon>Testudines</taxon>
        <taxon>Cryptodira</taxon>
        <taxon>Durocryptodira</taxon>
        <taxon>Testudinoidea</taxon>
        <taxon>Geoemydidae</taxon>
        <taxon>Geoemydinae</taxon>
        <taxon>Mauremys</taxon>
    </lineage>
</organism>
<name>A0A9D4ASU0_9SAUR</name>
<proteinExistence type="predicted"/>